<dbReference type="GO" id="GO:0006310">
    <property type="term" value="P:DNA recombination"/>
    <property type="evidence" value="ECO:0007669"/>
    <property type="project" value="InterPro"/>
</dbReference>
<dbReference type="InterPro" id="IPR003593">
    <property type="entry name" value="AAA+_ATPase"/>
</dbReference>
<sequence>MAGAPAHGRGRLPAGGSAHLPGAGAAHRARLGERPPGGVHPAVRCGRPDAVRTEEAAVSGLEARERAVLRGEIARIIYENDDGSFAVLRIRETGSREYTARGALAGLAAGQEVELEGFWEQHAEFGRQFRAESFRIILPSTPDGIKRYLSSGAIPGIGKKTAGLIVDHFKEKTLDMLDGGASCLEQVPGIGPKKAEAVARVWRESAARRDSYIFMQGLGISPAFCSRLFKRYGEAAPQMVRTNPYRLAEEVDGIGFLKADEIARALGVARDAVSRLTAAAVFTLNNMIANGNVCCTLEELMAATADLAGVPPGTARLGIEAAVERRLLRIMDNRIYTPMLARAELELPELVARLACQPVFAGKKLRPVAGGKLLLAEEQQLAVDRVNESPLTIITGGPGVGKTTVVGEIVRRARKAGLRIGIAAPTGRAAKRLSESTGSAAKTIHRLLQFDPATNKFTYGAGAPLPYDLLIVDEVSMLDLLLAQALFRAIEPGCSVVLVGDRDQLPSVGPGTVLESFLASGWFRVTQLERIFRQAEGSRIIVNAHRVNRGVMPEKPQMQDGELADFYWIEQDDPEKALAIIEKMVAERIPARFPFDPVDDVQILTPMNRGCCGTVTINERLEALLNPGDKIAFRFGERMFKLGDKVMQIANNYDKSVFNGDMGRITRIMPEAKKFTVVFDGPHSVDYALDEADQLTLSYAVTVHKAQGSEFPVVVLPFLTQHYMMLQRNLLYTAMTRAKKLLILVGSRRAVRMAVENSRLEARSTLLTERLREKLRQLRPGAQ</sequence>
<comment type="caution">
    <text evidence="6">The sequence shown here is derived from an EMBL/GenBank/DDBJ whole genome shotgun (WGS) entry which is preliminary data.</text>
</comment>
<keyword evidence="2" id="KW-0067">ATP-binding</keyword>
<dbReference type="PANTHER" id="PTHR43788:SF6">
    <property type="entry name" value="DNA HELICASE B"/>
    <property type="match status" value="1"/>
</dbReference>
<dbReference type="SUPFAM" id="SSF52540">
    <property type="entry name" value="P-loop containing nucleoside triphosphate hydrolases"/>
    <property type="match status" value="2"/>
</dbReference>
<dbReference type="InterPro" id="IPR006345">
    <property type="entry name" value="RecD2"/>
</dbReference>
<dbReference type="Gene3D" id="1.10.150.20">
    <property type="entry name" value="5' to 3' exonuclease, C-terminal subdomain"/>
    <property type="match status" value="1"/>
</dbReference>
<evidence type="ECO:0000259" key="4">
    <source>
        <dbReference type="SMART" id="SM00278"/>
    </source>
</evidence>
<dbReference type="PANTHER" id="PTHR43788">
    <property type="entry name" value="DNA2/NAM7 HELICASE FAMILY MEMBER"/>
    <property type="match status" value="1"/>
</dbReference>
<proteinExistence type="inferred from homology"/>
<evidence type="ECO:0000313" key="7">
    <source>
        <dbReference type="Proteomes" id="UP000435649"/>
    </source>
</evidence>
<feature type="domain" description="AAA+ ATPase" evidence="5">
    <location>
        <begin position="388"/>
        <end position="532"/>
    </location>
</feature>
<reference evidence="6 7" key="1">
    <citation type="submission" date="2019-08" db="EMBL/GenBank/DDBJ databases">
        <title>In-depth cultivation of the pig gut microbiome towards novel bacterial diversity and tailored functional studies.</title>
        <authorList>
            <person name="Wylensek D."/>
            <person name="Hitch T.C.A."/>
            <person name="Clavel T."/>
        </authorList>
    </citation>
    <scope>NUCLEOTIDE SEQUENCE [LARGE SCALE GENOMIC DNA]</scope>
    <source>
        <strain evidence="6 7">BBE-744-WT-12</strain>
    </source>
</reference>
<accession>A0A844G5Z0</accession>
<feature type="domain" description="Helix-hairpin-helix DNA-binding motif class 1" evidence="4">
    <location>
        <begin position="246"/>
        <end position="265"/>
    </location>
</feature>
<dbReference type="HAMAP" id="MF_01488">
    <property type="entry name" value="RecD2"/>
    <property type="match status" value="1"/>
</dbReference>
<dbReference type="GO" id="GO:0009338">
    <property type="term" value="C:exodeoxyribonuclease V complex"/>
    <property type="evidence" value="ECO:0007669"/>
    <property type="project" value="TreeGrafter"/>
</dbReference>
<dbReference type="Pfam" id="PF23139">
    <property type="entry name" value="OB_YrrC"/>
    <property type="match status" value="1"/>
</dbReference>
<evidence type="ECO:0000313" key="6">
    <source>
        <dbReference type="EMBL" id="MST98374.1"/>
    </source>
</evidence>
<dbReference type="Pfam" id="PF14490">
    <property type="entry name" value="HHH_RecD2"/>
    <property type="match status" value="1"/>
</dbReference>
<evidence type="ECO:0000259" key="5">
    <source>
        <dbReference type="SMART" id="SM00382"/>
    </source>
</evidence>
<dbReference type="NCBIfam" id="TIGR01448">
    <property type="entry name" value="recD_rel"/>
    <property type="match status" value="1"/>
</dbReference>
<keyword evidence="6" id="KW-0347">Helicase</keyword>
<keyword evidence="1" id="KW-0547">Nucleotide-binding</keyword>
<evidence type="ECO:0000256" key="3">
    <source>
        <dbReference type="SAM" id="MobiDB-lite"/>
    </source>
</evidence>
<dbReference type="GO" id="GO:0005524">
    <property type="term" value="F:ATP binding"/>
    <property type="evidence" value="ECO:0007669"/>
    <property type="project" value="UniProtKB-KW"/>
</dbReference>
<gene>
    <name evidence="6" type="ORF">FYJ85_15135</name>
</gene>
<dbReference type="CDD" id="cd17933">
    <property type="entry name" value="DEXSc_RecD-like"/>
    <property type="match status" value="1"/>
</dbReference>
<dbReference type="SUPFAM" id="SSF47781">
    <property type="entry name" value="RuvA domain 2-like"/>
    <property type="match status" value="1"/>
</dbReference>
<dbReference type="InterPro" id="IPR003583">
    <property type="entry name" value="Hlx-hairpin-Hlx_DNA-bd_motif"/>
</dbReference>
<dbReference type="InterPro" id="IPR041451">
    <property type="entry name" value="RecD2_SH13"/>
</dbReference>
<keyword evidence="6" id="KW-0378">Hydrolase</keyword>
<dbReference type="EMBL" id="VUNS01000018">
    <property type="protein sequence ID" value="MST98374.1"/>
    <property type="molecule type" value="Genomic_DNA"/>
</dbReference>
<dbReference type="GO" id="GO:0003677">
    <property type="term" value="F:DNA binding"/>
    <property type="evidence" value="ECO:0007669"/>
    <property type="project" value="InterPro"/>
</dbReference>
<dbReference type="Pfam" id="PF13245">
    <property type="entry name" value="AAA_19"/>
    <property type="match status" value="1"/>
</dbReference>
<dbReference type="InterPro" id="IPR050534">
    <property type="entry name" value="Coronavir_polyprotein_1ab"/>
</dbReference>
<dbReference type="AlphaFoldDB" id="A0A844G5Z0"/>
<feature type="region of interest" description="Disordered" evidence="3">
    <location>
        <begin position="1"/>
        <end position="44"/>
    </location>
</feature>
<dbReference type="SMART" id="SM00382">
    <property type="entry name" value="AAA"/>
    <property type="match status" value="1"/>
</dbReference>
<organism evidence="6 7">
    <name type="scientific">Victivallis lenta</name>
    <dbReference type="NCBI Taxonomy" id="2606640"/>
    <lineage>
        <taxon>Bacteria</taxon>
        <taxon>Pseudomonadati</taxon>
        <taxon>Lentisphaerota</taxon>
        <taxon>Lentisphaeria</taxon>
        <taxon>Victivallales</taxon>
        <taxon>Victivallaceae</taxon>
        <taxon>Victivallis</taxon>
    </lineage>
</organism>
<dbReference type="Proteomes" id="UP000435649">
    <property type="component" value="Unassembled WGS sequence"/>
</dbReference>
<dbReference type="InterPro" id="IPR027785">
    <property type="entry name" value="UvrD-like_helicase_C"/>
</dbReference>
<dbReference type="CDD" id="cd18809">
    <property type="entry name" value="SF1_C_RecD"/>
    <property type="match status" value="1"/>
</dbReference>
<keyword evidence="7" id="KW-1185">Reference proteome</keyword>
<protein>
    <submittedName>
        <fullName evidence="6">ATP-dependent RecD-like DNA helicase</fullName>
    </submittedName>
</protein>
<evidence type="ECO:0000256" key="2">
    <source>
        <dbReference type="ARBA" id="ARBA00022840"/>
    </source>
</evidence>
<dbReference type="Gene3D" id="3.40.50.300">
    <property type="entry name" value="P-loop containing nucleotide triphosphate hydrolases"/>
    <property type="match status" value="2"/>
</dbReference>
<feature type="domain" description="Helix-hairpin-helix DNA-binding motif class 1" evidence="4">
    <location>
        <begin position="182"/>
        <end position="201"/>
    </location>
</feature>
<feature type="domain" description="Helix-hairpin-helix DNA-binding motif class 1" evidence="4">
    <location>
        <begin position="147"/>
        <end position="168"/>
    </location>
</feature>
<dbReference type="Pfam" id="PF13538">
    <property type="entry name" value="UvrD_C_2"/>
    <property type="match status" value="1"/>
</dbReference>
<dbReference type="Gene3D" id="1.10.10.2220">
    <property type="match status" value="1"/>
</dbReference>
<dbReference type="Pfam" id="PF18335">
    <property type="entry name" value="SH3_13"/>
    <property type="match status" value="1"/>
</dbReference>
<dbReference type="InterPro" id="IPR055446">
    <property type="entry name" value="RecD2_N_OB"/>
</dbReference>
<dbReference type="GO" id="GO:0006281">
    <property type="term" value="P:DNA repair"/>
    <property type="evidence" value="ECO:0007669"/>
    <property type="project" value="InterPro"/>
</dbReference>
<dbReference type="GO" id="GO:0017116">
    <property type="term" value="F:single-stranded DNA helicase activity"/>
    <property type="evidence" value="ECO:0007669"/>
    <property type="project" value="TreeGrafter"/>
</dbReference>
<dbReference type="GO" id="GO:0043139">
    <property type="term" value="F:5'-3' DNA helicase activity"/>
    <property type="evidence" value="ECO:0007669"/>
    <property type="project" value="InterPro"/>
</dbReference>
<name>A0A844G5Z0_9BACT</name>
<dbReference type="InterPro" id="IPR010994">
    <property type="entry name" value="RuvA_2-like"/>
</dbReference>
<evidence type="ECO:0000256" key="1">
    <source>
        <dbReference type="ARBA" id="ARBA00022741"/>
    </source>
</evidence>
<dbReference type="Gene3D" id="2.30.30.940">
    <property type="match status" value="1"/>
</dbReference>
<dbReference type="InterPro" id="IPR027417">
    <property type="entry name" value="P-loop_NTPase"/>
</dbReference>
<dbReference type="SMART" id="SM00278">
    <property type="entry name" value="HhH1"/>
    <property type="match status" value="3"/>
</dbReference>
<dbReference type="InterPro" id="IPR029493">
    <property type="entry name" value="RecD2-like_HHH"/>
</dbReference>